<organism evidence="1">
    <name type="scientific">Anguilla anguilla</name>
    <name type="common">European freshwater eel</name>
    <name type="synonym">Muraena anguilla</name>
    <dbReference type="NCBI Taxonomy" id="7936"/>
    <lineage>
        <taxon>Eukaryota</taxon>
        <taxon>Metazoa</taxon>
        <taxon>Chordata</taxon>
        <taxon>Craniata</taxon>
        <taxon>Vertebrata</taxon>
        <taxon>Euteleostomi</taxon>
        <taxon>Actinopterygii</taxon>
        <taxon>Neopterygii</taxon>
        <taxon>Teleostei</taxon>
        <taxon>Anguilliformes</taxon>
        <taxon>Anguillidae</taxon>
        <taxon>Anguilla</taxon>
    </lineage>
</organism>
<dbReference type="EMBL" id="GBXM01005522">
    <property type="protein sequence ID" value="JAI03056.1"/>
    <property type="molecule type" value="Transcribed_RNA"/>
</dbReference>
<protein>
    <submittedName>
        <fullName evidence="1">Uncharacterized protein</fullName>
    </submittedName>
</protein>
<reference evidence="1" key="2">
    <citation type="journal article" date="2015" name="Fish Shellfish Immunol.">
        <title>Early steps in the European eel (Anguilla anguilla)-Vibrio vulnificus interaction in the gills: Role of the RtxA13 toxin.</title>
        <authorList>
            <person name="Callol A."/>
            <person name="Pajuelo D."/>
            <person name="Ebbesson L."/>
            <person name="Teles M."/>
            <person name="MacKenzie S."/>
            <person name="Amaro C."/>
        </authorList>
    </citation>
    <scope>NUCLEOTIDE SEQUENCE</scope>
</reference>
<evidence type="ECO:0000313" key="1">
    <source>
        <dbReference type="EMBL" id="JAI03056.1"/>
    </source>
</evidence>
<dbReference type="AlphaFoldDB" id="A0A0E9XMI6"/>
<reference evidence="1" key="1">
    <citation type="submission" date="2014-11" db="EMBL/GenBank/DDBJ databases">
        <authorList>
            <person name="Amaro Gonzalez C."/>
        </authorList>
    </citation>
    <scope>NUCLEOTIDE SEQUENCE</scope>
</reference>
<accession>A0A0E9XMI6</accession>
<name>A0A0E9XMI6_ANGAN</name>
<sequence>MNKNKNRPNCKICWEVRDSNTTNTSCKFTSEAENDAIQLLLKLLLLGSQLVISVLSDVSNPRQGLISTFLNDLQVAHLDSRGSEVRDFKLHADGRFSFLVLGLHARQPKVRPHQVLLSTREGFDGPDDLAVLRYPLHAAHRGLELGRVGVGGDRNVDLHVVGRRPPFELALGLDHILDSAMRVLLDHRLDPDQWLHMCVETVGHELKLSIW</sequence>
<proteinExistence type="predicted"/>